<dbReference type="EMBL" id="JXTC01000583">
    <property type="protein sequence ID" value="PON44948.1"/>
    <property type="molecule type" value="Genomic_DNA"/>
</dbReference>
<feature type="non-terminal residue" evidence="1">
    <location>
        <position position="56"/>
    </location>
</feature>
<comment type="caution">
    <text evidence="1">The sequence shown here is derived from an EMBL/GenBank/DDBJ whole genome shotgun (WGS) entry which is preliminary data.</text>
</comment>
<proteinExistence type="predicted"/>
<accession>A0A2P5B822</accession>
<sequence>MNSTVSPLSNEEDILISSLQEAGKAGTDLLRWVAYFNSGYTSERLELAAFLALWLS</sequence>
<organism evidence="1 2">
    <name type="scientific">Trema orientale</name>
    <name type="common">Charcoal tree</name>
    <name type="synonym">Celtis orientalis</name>
    <dbReference type="NCBI Taxonomy" id="63057"/>
    <lineage>
        <taxon>Eukaryota</taxon>
        <taxon>Viridiplantae</taxon>
        <taxon>Streptophyta</taxon>
        <taxon>Embryophyta</taxon>
        <taxon>Tracheophyta</taxon>
        <taxon>Spermatophyta</taxon>
        <taxon>Magnoliopsida</taxon>
        <taxon>eudicotyledons</taxon>
        <taxon>Gunneridae</taxon>
        <taxon>Pentapetalae</taxon>
        <taxon>rosids</taxon>
        <taxon>fabids</taxon>
        <taxon>Rosales</taxon>
        <taxon>Cannabaceae</taxon>
        <taxon>Trema</taxon>
    </lineage>
</organism>
<dbReference type="Proteomes" id="UP000237000">
    <property type="component" value="Unassembled WGS sequence"/>
</dbReference>
<dbReference type="AlphaFoldDB" id="A0A2P5B822"/>
<evidence type="ECO:0000313" key="1">
    <source>
        <dbReference type="EMBL" id="PON44948.1"/>
    </source>
</evidence>
<dbReference type="InParanoid" id="A0A2P5B822"/>
<reference evidence="2" key="1">
    <citation type="submission" date="2016-06" db="EMBL/GenBank/DDBJ databases">
        <title>Parallel loss of symbiosis genes in relatives of nitrogen-fixing non-legume Parasponia.</title>
        <authorList>
            <person name="Van Velzen R."/>
            <person name="Holmer R."/>
            <person name="Bu F."/>
            <person name="Rutten L."/>
            <person name="Van Zeijl A."/>
            <person name="Liu W."/>
            <person name="Santuari L."/>
            <person name="Cao Q."/>
            <person name="Sharma T."/>
            <person name="Shen D."/>
            <person name="Roswanjaya Y."/>
            <person name="Wardhani T."/>
            <person name="Kalhor M.S."/>
            <person name="Jansen J."/>
            <person name="Van den Hoogen J."/>
            <person name="Gungor B."/>
            <person name="Hartog M."/>
            <person name="Hontelez J."/>
            <person name="Verver J."/>
            <person name="Yang W.-C."/>
            <person name="Schijlen E."/>
            <person name="Repin R."/>
            <person name="Schilthuizen M."/>
            <person name="Schranz E."/>
            <person name="Heidstra R."/>
            <person name="Miyata K."/>
            <person name="Fedorova E."/>
            <person name="Kohlen W."/>
            <person name="Bisseling T."/>
            <person name="Smit S."/>
            <person name="Geurts R."/>
        </authorList>
    </citation>
    <scope>NUCLEOTIDE SEQUENCE [LARGE SCALE GENOMIC DNA]</scope>
    <source>
        <strain evidence="2">cv. RG33-2</strain>
    </source>
</reference>
<gene>
    <name evidence="1" type="ORF">TorRG33x02_329940</name>
</gene>
<dbReference type="OrthoDB" id="1194658at2759"/>
<evidence type="ECO:0000313" key="2">
    <source>
        <dbReference type="Proteomes" id="UP000237000"/>
    </source>
</evidence>
<name>A0A2P5B822_TREOI</name>
<protein>
    <submittedName>
        <fullName evidence="1">Uncharacterized protein</fullName>
    </submittedName>
</protein>
<keyword evidence="2" id="KW-1185">Reference proteome</keyword>